<protein>
    <submittedName>
        <fullName evidence="1">Uncharacterized protein</fullName>
    </submittedName>
</protein>
<reference evidence="1 2" key="1">
    <citation type="submission" date="2020-08" db="EMBL/GenBank/DDBJ databases">
        <title>Sequencing the genomes of 1000 actinobacteria strains.</title>
        <authorList>
            <person name="Klenk H.-P."/>
        </authorList>
    </citation>
    <scope>NUCLEOTIDE SEQUENCE [LARGE SCALE GENOMIC DNA]</scope>
    <source>
        <strain evidence="1 2">DSM 44320</strain>
    </source>
</reference>
<accession>A0A7W5YA21</accession>
<evidence type="ECO:0000313" key="2">
    <source>
        <dbReference type="Proteomes" id="UP000579945"/>
    </source>
</evidence>
<keyword evidence="2" id="KW-1185">Reference proteome</keyword>
<name>A0A7W5YA21_9ACTN</name>
<gene>
    <name evidence="1" type="ORF">FHR33_006198</name>
</gene>
<proteinExistence type="predicted"/>
<evidence type="ECO:0000313" key="1">
    <source>
        <dbReference type="EMBL" id="MBB3730338.1"/>
    </source>
</evidence>
<dbReference type="EMBL" id="JACIBV010000001">
    <property type="protein sequence ID" value="MBB3730338.1"/>
    <property type="molecule type" value="Genomic_DNA"/>
</dbReference>
<dbReference type="RefSeq" id="WP_183654901.1">
    <property type="nucleotide sequence ID" value="NZ_BAAAXX010000091.1"/>
</dbReference>
<dbReference type="Proteomes" id="UP000579945">
    <property type="component" value="Unassembled WGS sequence"/>
</dbReference>
<comment type="caution">
    <text evidence="1">The sequence shown here is derived from an EMBL/GenBank/DDBJ whole genome shotgun (WGS) entry which is preliminary data.</text>
</comment>
<sequence>MDLALSEGRGQQDPERLYWDVLRNAQYVFYRSKRRGHIAWTRYTGQLDIVLADEGIDVREPCDKVEDEAEGNALWRHLKAGAAELGSFGPSFLESLAETERPAEAAVTSGISRATAYRCVAALRKQLGAWLGEAA</sequence>
<dbReference type="GeneID" id="95392489"/>
<dbReference type="AlphaFoldDB" id="A0A7W5YA21"/>
<organism evidence="1 2">
    <name type="scientific">Nonomuraea dietziae</name>
    <dbReference type="NCBI Taxonomy" id="65515"/>
    <lineage>
        <taxon>Bacteria</taxon>
        <taxon>Bacillati</taxon>
        <taxon>Actinomycetota</taxon>
        <taxon>Actinomycetes</taxon>
        <taxon>Streptosporangiales</taxon>
        <taxon>Streptosporangiaceae</taxon>
        <taxon>Nonomuraea</taxon>
    </lineage>
</organism>